<evidence type="ECO:0000313" key="2">
    <source>
        <dbReference type="EMBL" id="JAE19610.1"/>
    </source>
</evidence>
<name>A0A0A9G3H7_ARUDO</name>
<dbReference type="EMBL" id="GBRH01178286">
    <property type="protein sequence ID" value="JAE19610.1"/>
    <property type="molecule type" value="Transcribed_RNA"/>
</dbReference>
<protein>
    <submittedName>
        <fullName evidence="2">Uncharacterized protein</fullName>
    </submittedName>
</protein>
<organism evidence="2">
    <name type="scientific">Arundo donax</name>
    <name type="common">Giant reed</name>
    <name type="synonym">Donax arundinaceus</name>
    <dbReference type="NCBI Taxonomy" id="35708"/>
    <lineage>
        <taxon>Eukaryota</taxon>
        <taxon>Viridiplantae</taxon>
        <taxon>Streptophyta</taxon>
        <taxon>Embryophyta</taxon>
        <taxon>Tracheophyta</taxon>
        <taxon>Spermatophyta</taxon>
        <taxon>Magnoliopsida</taxon>
        <taxon>Liliopsida</taxon>
        <taxon>Poales</taxon>
        <taxon>Poaceae</taxon>
        <taxon>PACMAD clade</taxon>
        <taxon>Arundinoideae</taxon>
        <taxon>Arundineae</taxon>
        <taxon>Arundo</taxon>
    </lineage>
</organism>
<dbReference type="EMBL" id="GBRH01212421">
    <property type="protein sequence ID" value="JAD85474.1"/>
    <property type="molecule type" value="Transcribed_RNA"/>
</dbReference>
<reference evidence="2" key="1">
    <citation type="submission" date="2014-09" db="EMBL/GenBank/DDBJ databases">
        <authorList>
            <person name="Magalhaes I.L.F."/>
            <person name="Oliveira U."/>
            <person name="Santos F.R."/>
            <person name="Vidigal T.H.D.A."/>
            <person name="Brescovit A.D."/>
            <person name="Santos A.J."/>
        </authorList>
    </citation>
    <scope>NUCLEOTIDE SEQUENCE</scope>
    <source>
        <tissue evidence="2">Shoot tissue taken approximately 20 cm above the soil surface</tissue>
    </source>
</reference>
<sequence>MGSPRVGRAVASREERAVAPGEEQAVAPPAENGGTDLGSPGEERAAAPPAMEAEKSPLRLAAAAACECAAPRRLAAACE</sequence>
<evidence type="ECO:0000256" key="1">
    <source>
        <dbReference type="SAM" id="MobiDB-lite"/>
    </source>
</evidence>
<feature type="region of interest" description="Disordered" evidence="1">
    <location>
        <begin position="1"/>
        <end position="54"/>
    </location>
</feature>
<dbReference type="AlphaFoldDB" id="A0A0A9G3H7"/>
<proteinExistence type="predicted"/>
<feature type="compositionally biased region" description="Low complexity" evidence="1">
    <location>
        <begin position="1"/>
        <end position="10"/>
    </location>
</feature>
<accession>A0A0A9G3H7</accession>
<reference evidence="2" key="2">
    <citation type="journal article" date="2015" name="Data Brief">
        <title>Shoot transcriptome of the giant reed, Arundo donax.</title>
        <authorList>
            <person name="Barrero R.A."/>
            <person name="Guerrero F.D."/>
            <person name="Moolhuijzen P."/>
            <person name="Goolsby J.A."/>
            <person name="Tidwell J."/>
            <person name="Bellgard S.E."/>
            <person name="Bellgard M.I."/>
        </authorList>
    </citation>
    <scope>NUCLEOTIDE SEQUENCE</scope>
    <source>
        <tissue evidence="2">Shoot tissue taken approximately 20 cm above the soil surface</tissue>
    </source>
</reference>